<dbReference type="NCBIfam" id="TIGR00675">
    <property type="entry name" value="dcm"/>
    <property type="match status" value="1"/>
</dbReference>
<evidence type="ECO:0000256" key="4">
    <source>
        <dbReference type="ARBA" id="ARBA00022691"/>
    </source>
</evidence>
<keyword evidence="5" id="KW-0680">Restriction system</keyword>
<evidence type="ECO:0000313" key="11">
    <source>
        <dbReference type="Proteomes" id="UP000326881"/>
    </source>
</evidence>
<dbReference type="PRINTS" id="PR00105">
    <property type="entry name" value="C5METTRFRASE"/>
</dbReference>
<keyword evidence="9" id="KW-0175">Coiled coil</keyword>
<evidence type="ECO:0000256" key="1">
    <source>
        <dbReference type="ARBA" id="ARBA00011975"/>
    </source>
</evidence>
<gene>
    <name evidence="10" type="ORF">FZ934_20510</name>
</gene>
<keyword evidence="10" id="KW-0614">Plasmid</keyword>
<dbReference type="PANTHER" id="PTHR10629">
    <property type="entry name" value="CYTOSINE-SPECIFIC METHYLTRANSFERASE"/>
    <property type="match status" value="1"/>
</dbReference>
<dbReference type="InterPro" id="IPR001525">
    <property type="entry name" value="C5_MeTfrase"/>
</dbReference>
<dbReference type="EC" id="2.1.1.37" evidence="1"/>
<dbReference type="PROSITE" id="PS51679">
    <property type="entry name" value="SAM_MT_C5"/>
    <property type="match status" value="1"/>
</dbReference>
<dbReference type="InterPro" id="IPR029063">
    <property type="entry name" value="SAM-dependent_MTases_sf"/>
</dbReference>
<proteinExistence type="inferred from homology"/>
<evidence type="ECO:0000256" key="8">
    <source>
        <dbReference type="RuleBase" id="RU000416"/>
    </source>
</evidence>
<sequence>MLRNGAFVMEINTKAKALSAAKDRISKLQEQMTDKALKMASEVERLLETTTTREAKAFLKVHCGLSSNDLGTYVKFSRTLKGAENILRRGRVPFAVMQKLAMTDEVTRAEALTTMAGGAHLDTADISAIRRRNKAERLSKAEVFEKRRAATLKAELNRRAVESAVMLDRETNAFLESVGEFEKRFRYFIRSFSEASVEEPDTRTEYDREFDRIQAEARILFSRFASMFGAEQDKDEDLSITRARTGFDRFLSGRFAHRGGWALEVNDPDPTDLTVMWSLLGLTSRPRGSHSFRRPTPAKPTDLTAPTRRLRSLELCAGLGGMSLGLEAAGFDPEALIEFDADAAASLRANRPQWNVIEKDMKEVDYSVYRGRIALVAGGPPCPPYSRAGKGAGKYDERDLFPAVTEVVDIVRPKAFMFENVEGFNDAKHADHRAEIFARFADAGYAVRTVSLNAKDYGIAQERPRVFIVGMHPDAMTRFRAPPAFSEWRATLGHALEDLMSAGGWSGAADWANRRKTQIIVRNNKEELGGLGSTLLGEKRIGRQKEIARWGLREVLVGETWDAPPTDEMASAAGGGFIPGLTMPMKMRLTGLPDDHLVVGDKSSQSQQIANAVVPRVAQAMGMAIYSALLGVDFNWEAALRTPRLAYESNTPDRVKIDAPSLANLAFATVKKTESTAV</sequence>
<keyword evidence="11" id="KW-1185">Reference proteome</keyword>
<dbReference type="EMBL" id="CP043499">
    <property type="protein sequence ID" value="QFY62754.1"/>
    <property type="molecule type" value="Genomic_DNA"/>
</dbReference>
<evidence type="ECO:0000313" key="10">
    <source>
        <dbReference type="EMBL" id="QFY62754.1"/>
    </source>
</evidence>
<evidence type="ECO:0000256" key="5">
    <source>
        <dbReference type="ARBA" id="ARBA00022747"/>
    </source>
</evidence>
<evidence type="ECO:0000256" key="2">
    <source>
        <dbReference type="ARBA" id="ARBA00022603"/>
    </source>
</evidence>
<reference evidence="10 11" key="1">
    <citation type="submission" date="2019-08" db="EMBL/GenBank/DDBJ databases">
        <title>Prosopis cineraria nodule microbiome.</title>
        <authorList>
            <person name="Ali R."/>
            <person name="Chaluvadi S.R."/>
            <person name="Wang X."/>
        </authorList>
    </citation>
    <scope>NUCLEOTIDE SEQUENCE [LARGE SCALE GENOMIC DNA]</scope>
    <source>
        <strain evidence="10 11">BG7</strain>
        <plasmid evidence="10 11">unnamed</plasmid>
    </source>
</reference>
<dbReference type="GO" id="GO:0009307">
    <property type="term" value="P:DNA restriction-modification system"/>
    <property type="evidence" value="ECO:0007669"/>
    <property type="project" value="UniProtKB-KW"/>
</dbReference>
<evidence type="ECO:0000256" key="6">
    <source>
        <dbReference type="ARBA" id="ARBA00047422"/>
    </source>
</evidence>
<keyword evidence="3 7" id="KW-0808">Transferase</keyword>
<dbReference type="AlphaFoldDB" id="A0A5Q0CE34"/>
<comment type="catalytic activity">
    <reaction evidence="6">
        <text>a 2'-deoxycytidine in DNA + S-adenosyl-L-methionine = a 5-methyl-2'-deoxycytidine in DNA + S-adenosyl-L-homocysteine + H(+)</text>
        <dbReference type="Rhea" id="RHEA:13681"/>
        <dbReference type="Rhea" id="RHEA-COMP:11369"/>
        <dbReference type="Rhea" id="RHEA-COMP:11370"/>
        <dbReference type="ChEBI" id="CHEBI:15378"/>
        <dbReference type="ChEBI" id="CHEBI:57856"/>
        <dbReference type="ChEBI" id="CHEBI:59789"/>
        <dbReference type="ChEBI" id="CHEBI:85452"/>
        <dbReference type="ChEBI" id="CHEBI:85454"/>
        <dbReference type="EC" id="2.1.1.37"/>
    </reaction>
</comment>
<geneLocation type="plasmid" evidence="10 11">
    <name>unnamed</name>
</geneLocation>
<dbReference type="Gene3D" id="3.40.50.150">
    <property type="entry name" value="Vaccinia Virus protein VP39"/>
    <property type="match status" value="2"/>
</dbReference>
<dbReference type="PANTHER" id="PTHR10629:SF52">
    <property type="entry name" value="DNA (CYTOSINE-5)-METHYLTRANSFERASE 1"/>
    <property type="match status" value="1"/>
</dbReference>
<evidence type="ECO:0000256" key="9">
    <source>
        <dbReference type="SAM" id="Coils"/>
    </source>
</evidence>
<evidence type="ECO:0000256" key="3">
    <source>
        <dbReference type="ARBA" id="ARBA00022679"/>
    </source>
</evidence>
<keyword evidence="4 7" id="KW-0949">S-adenosyl-L-methionine</keyword>
<dbReference type="Pfam" id="PF00145">
    <property type="entry name" value="DNA_methylase"/>
    <property type="match status" value="1"/>
</dbReference>
<name>A0A5Q0CE34_9HYPH</name>
<keyword evidence="2 7" id="KW-0489">Methyltransferase</keyword>
<organism evidence="10 11">
    <name type="scientific">Rhizobium grahamii</name>
    <dbReference type="NCBI Taxonomy" id="1120045"/>
    <lineage>
        <taxon>Bacteria</taxon>
        <taxon>Pseudomonadati</taxon>
        <taxon>Pseudomonadota</taxon>
        <taxon>Alphaproteobacteria</taxon>
        <taxon>Hyphomicrobiales</taxon>
        <taxon>Rhizobiaceae</taxon>
        <taxon>Rhizobium/Agrobacterium group</taxon>
        <taxon>Rhizobium</taxon>
    </lineage>
</organism>
<dbReference type="GO" id="GO:0003886">
    <property type="term" value="F:DNA (cytosine-5-)-methyltransferase activity"/>
    <property type="evidence" value="ECO:0007669"/>
    <property type="project" value="UniProtKB-EC"/>
</dbReference>
<dbReference type="REBASE" id="376463">
    <property type="entry name" value="M.RgrBG7ORF20510P"/>
</dbReference>
<dbReference type="GO" id="GO:0032259">
    <property type="term" value="P:methylation"/>
    <property type="evidence" value="ECO:0007669"/>
    <property type="project" value="UniProtKB-KW"/>
</dbReference>
<protein>
    <recommendedName>
        <fullName evidence="1">DNA (cytosine-5-)-methyltransferase</fullName>
        <ecNumber evidence="1">2.1.1.37</ecNumber>
    </recommendedName>
</protein>
<accession>A0A5Q0CE34</accession>
<dbReference type="OrthoDB" id="9813719at2"/>
<dbReference type="Proteomes" id="UP000326881">
    <property type="component" value="Plasmid unnamed"/>
</dbReference>
<dbReference type="KEGG" id="rgr:FZ934_20510"/>
<dbReference type="InterPro" id="IPR050390">
    <property type="entry name" value="C5-Methyltransferase"/>
</dbReference>
<feature type="active site" evidence="7">
    <location>
        <position position="382"/>
    </location>
</feature>
<feature type="coiled-coil region" evidence="9">
    <location>
        <begin position="11"/>
        <end position="38"/>
    </location>
</feature>
<evidence type="ECO:0000256" key="7">
    <source>
        <dbReference type="PROSITE-ProRule" id="PRU01016"/>
    </source>
</evidence>
<comment type="similarity">
    <text evidence="7 8">Belongs to the class I-like SAM-binding methyltransferase superfamily. C5-methyltransferase family.</text>
</comment>
<dbReference type="SUPFAM" id="SSF53335">
    <property type="entry name" value="S-adenosyl-L-methionine-dependent methyltransferases"/>
    <property type="match status" value="1"/>
</dbReference>